<proteinExistence type="inferred from homology"/>
<sequence length="1109" mass="124638">MEKNNRVGYTRPYSFNLSLAMKLTTILLILSIFTVQANSYSQKTKLTLNLERVPMQKVFEEIESLTDFKFLYDNKKIDAEKLVSVKVKHRTISEILDNLFKDTSIYYLVRHKQIVLKIHPTAIPAKSKEESVIIEELKLPQNIVKGTITDDKGQPLPGANIVEKGTTNGVTADFNGSFSITLTEESPILIISYIGFSTQEIAVDGQTELYISLKEDSASLDEVVVIGYGTQSKRNVTGSISKVDMETTENLPITNITQSVRGRVAGVQFTDNGRPGQNGTMLIRGPLSLSGDNSPLIILDGIFFNGSMADVNPNDIESLEILKDASATAIYGSRAANGVILITSKKGITDKPTIRINHFSGISEWSKKVQLLTPERYIQKTLDARTQFGREGDPDKITEYLTFSEAENYRNGVITDPWDEISQFSNINSVDLNLSGKTDLTNYFLSFAAINEKGLILNDNQKRISARVNIENKVTDWLTIGTNATFVKRDLSGNPADPDTAYHASPFGTWYHENGEPKMQGYVDEDNLFSNAVWTATKTENEEIYHNLFANFYGIIDIPFIKGLKYRFNYSPNYRWQHNYNFVPINTNIDSNTSSARKFNRQDFDWVVENILTYNKQINENHGFDITLLYGRNHFGWESTTAKAVQLSMDFSGWNNLAVGNVLTNESSASATDGISSMVRLNYRLKNKYLLTLTARRDASSVFAANNKYSTFPSGAFAWIVSDEPFMKNISFVDNVKFRVSHGSVGNQAINPYQSLTMVSSSPLYVFGNSGSSSIGSIPNNLGNPDLKWETTYSSNIGMDFELFKGRLSGAIEYYDMKTEDLLVRRSLPFASGYRSVLANLGATTNKGVEVTLNTQNVKNTNFEWNSNLVFSTNKNRIEHLYRSDVDGDGKEDDDIGNGWLIGQPINIAYDFVFDGIYQEGEELPPGHQPGYAKFKDLNGDGSVDPANDRTVLGQTGEPKVRLGIGNTFRYKNISLSFFVNSMLGWLSEFPGYRPAYRFGTLRPWNFFDSQWWTPENRSNERPSFTYDNPLGHEFHESRDFVRLQDVSLSYDFESNTLKKSGIQNLRLYLSGRNLITLTKWPGTDPETGGLHNEFPVPRTVSVGFNIEF</sequence>
<evidence type="ECO:0000256" key="5">
    <source>
        <dbReference type="ARBA" id="ARBA00023136"/>
    </source>
</evidence>
<evidence type="ECO:0000256" key="1">
    <source>
        <dbReference type="ARBA" id="ARBA00004571"/>
    </source>
</evidence>
<dbReference type="InterPro" id="IPR039426">
    <property type="entry name" value="TonB-dep_rcpt-like"/>
</dbReference>
<dbReference type="InterPro" id="IPR036942">
    <property type="entry name" value="Beta-barrel_TonB_sf"/>
</dbReference>
<reference evidence="9 10" key="1">
    <citation type="submission" date="2018-11" db="EMBL/GenBank/DDBJ databases">
        <title>Arenibacter aquaticus sp.nov., a marine bacterium isolated from surface seawater in the South China Sea.</title>
        <authorList>
            <person name="Guo J."/>
            <person name="Sun J."/>
        </authorList>
    </citation>
    <scope>NUCLEOTIDE SEQUENCE [LARGE SCALE GENOMIC DNA]</scope>
    <source>
        <strain evidence="9 10">GUO666</strain>
    </source>
</reference>
<comment type="similarity">
    <text evidence="7">Belongs to the TonB-dependent receptor family.</text>
</comment>
<accession>A0A430K8Q9</accession>
<dbReference type="InterPro" id="IPR023997">
    <property type="entry name" value="TonB-dep_OMP_SusC/RagA_CS"/>
</dbReference>
<dbReference type="EMBL" id="RQPJ01000001">
    <property type="protein sequence ID" value="RTE55382.1"/>
    <property type="molecule type" value="Genomic_DNA"/>
</dbReference>
<comment type="caution">
    <text evidence="9">The sequence shown here is derived from an EMBL/GenBank/DDBJ whole genome shotgun (WGS) entry which is preliminary data.</text>
</comment>
<protein>
    <submittedName>
        <fullName evidence="9">SusC/RagA family TonB-linked outer membrane protein</fullName>
    </submittedName>
</protein>
<name>A0A430K8Q9_9FLAO</name>
<dbReference type="Gene3D" id="2.40.170.20">
    <property type="entry name" value="TonB-dependent receptor, beta-barrel domain"/>
    <property type="match status" value="1"/>
</dbReference>
<dbReference type="Gene3D" id="2.170.130.10">
    <property type="entry name" value="TonB-dependent receptor, plug domain"/>
    <property type="match status" value="1"/>
</dbReference>
<dbReference type="SUPFAM" id="SSF49464">
    <property type="entry name" value="Carboxypeptidase regulatory domain-like"/>
    <property type="match status" value="1"/>
</dbReference>
<evidence type="ECO:0000256" key="7">
    <source>
        <dbReference type="PROSITE-ProRule" id="PRU01360"/>
    </source>
</evidence>
<dbReference type="Gene3D" id="2.60.40.1120">
    <property type="entry name" value="Carboxypeptidase-like, regulatory domain"/>
    <property type="match status" value="1"/>
</dbReference>
<dbReference type="Pfam" id="PF07715">
    <property type="entry name" value="Plug"/>
    <property type="match status" value="1"/>
</dbReference>
<gene>
    <name evidence="9" type="ORF">EHW67_02090</name>
</gene>
<comment type="subcellular location">
    <subcellularLocation>
        <location evidence="1 7">Cell outer membrane</location>
        <topology evidence="1 7">Multi-pass membrane protein</topology>
    </subcellularLocation>
</comment>
<keyword evidence="5 7" id="KW-0472">Membrane</keyword>
<dbReference type="NCBIfam" id="TIGR04057">
    <property type="entry name" value="SusC_RagA_signa"/>
    <property type="match status" value="1"/>
</dbReference>
<evidence type="ECO:0000256" key="2">
    <source>
        <dbReference type="ARBA" id="ARBA00022448"/>
    </source>
</evidence>
<evidence type="ECO:0000256" key="3">
    <source>
        <dbReference type="ARBA" id="ARBA00022452"/>
    </source>
</evidence>
<dbReference type="InterPro" id="IPR012910">
    <property type="entry name" value="Plug_dom"/>
</dbReference>
<keyword evidence="10" id="KW-1185">Reference proteome</keyword>
<dbReference type="RefSeq" id="WP_126160685.1">
    <property type="nucleotide sequence ID" value="NZ_RQPJ01000001.1"/>
</dbReference>
<dbReference type="Proteomes" id="UP000267585">
    <property type="component" value="Unassembled WGS sequence"/>
</dbReference>
<dbReference type="Pfam" id="PF13715">
    <property type="entry name" value="CarbopepD_reg_2"/>
    <property type="match status" value="1"/>
</dbReference>
<feature type="domain" description="TonB-dependent receptor plug" evidence="8">
    <location>
        <begin position="233"/>
        <end position="339"/>
    </location>
</feature>
<evidence type="ECO:0000313" key="10">
    <source>
        <dbReference type="Proteomes" id="UP000267585"/>
    </source>
</evidence>
<dbReference type="AlphaFoldDB" id="A0A430K8Q9"/>
<dbReference type="InterPro" id="IPR023996">
    <property type="entry name" value="TonB-dep_OMP_SusC/RagA"/>
</dbReference>
<organism evidence="9 10">
    <name type="scientific">Arenibacter aquaticus</name>
    <dbReference type="NCBI Taxonomy" id="2489054"/>
    <lineage>
        <taxon>Bacteria</taxon>
        <taxon>Pseudomonadati</taxon>
        <taxon>Bacteroidota</taxon>
        <taxon>Flavobacteriia</taxon>
        <taxon>Flavobacteriales</taxon>
        <taxon>Flavobacteriaceae</taxon>
        <taxon>Arenibacter</taxon>
    </lineage>
</organism>
<keyword evidence="2 7" id="KW-0813">Transport</keyword>
<keyword evidence="6 7" id="KW-0998">Cell outer membrane</keyword>
<dbReference type="InterPro" id="IPR008969">
    <property type="entry name" value="CarboxyPept-like_regulatory"/>
</dbReference>
<dbReference type="NCBIfam" id="TIGR04056">
    <property type="entry name" value="OMP_RagA_SusC"/>
    <property type="match status" value="1"/>
</dbReference>
<evidence type="ECO:0000256" key="4">
    <source>
        <dbReference type="ARBA" id="ARBA00022692"/>
    </source>
</evidence>
<evidence type="ECO:0000256" key="6">
    <source>
        <dbReference type="ARBA" id="ARBA00023237"/>
    </source>
</evidence>
<dbReference type="GO" id="GO:0009279">
    <property type="term" value="C:cell outer membrane"/>
    <property type="evidence" value="ECO:0007669"/>
    <property type="project" value="UniProtKB-SubCell"/>
</dbReference>
<evidence type="ECO:0000313" key="9">
    <source>
        <dbReference type="EMBL" id="RTE55382.1"/>
    </source>
</evidence>
<dbReference type="PROSITE" id="PS52016">
    <property type="entry name" value="TONB_DEPENDENT_REC_3"/>
    <property type="match status" value="1"/>
</dbReference>
<keyword evidence="4 7" id="KW-0812">Transmembrane</keyword>
<dbReference type="OrthoDB" id="9768177at2"/>
<keyword evidence="3 7" id="KW-1134">Transmembrane beta strand</keyword>
<evidence type="ECO:0000259" key="8">
    <source>
        <dbReference type="Pfam" id="PF07715"/>
    </source>
</evidence>
<dbReference type="SUPFAM" id="SSF56935">
    <property type="entry name" value="Porins"/>
    <property type="match status" value="1"/>
</dbReference>
<dbReference type="InterPro" id="IPR037066">
    <property type="entry name" value="Plug_dom_sf"/>
</dbReference>